<evidence type="ECO:0000313" key="2">
    <source>
        <dbReference type="Proteomes" id="UP000030760"/>
    </source>
</evidence>
<evidence type="ECO:0000313" key="1">
    <source>
        <dbReference type="EMBL" id="EMF53021.1"/>
    </source>
</evidence>
<reference evidence="2" key="1">
    <citation type="journal article" date="2013" name="Genome Announc.">
        <title>Draft Genome Sequence of Streptomyces bottropensis ATCC 25435, a Bottromycin-Producing Actinomycete.</title>
        <authorList>
            <person name="Zhang H."/>
            <person name="Zhou W."/>
            <person name="Zhuang Y."/>
            <person name="Liang X."/>
            <person name="Liu T."/>
        </authorList>
    </citation>
    <scope>NUCLEOTIDE SEQUENCE [LARGE SCALE GENOMIC DNA]</scope>
    <source>
        <strain evidence="2">ATCC 25435</strain>
    </source>
</reference>
<proteinExistence type="predicted"/>
<sequence>MKDATPFFTLSEISGIWDGSSIRVSELGRRVDLRRRTSAGRRTGAV</sequence>
<name>M3EA20_9ACTN</name>
<dbReference type="AlphaFoldDB" id="M3EA20"/>
<organism evidence="1 2">
    <name type="scientific">Streptomyces bottropensis ATCC 25435</name>
    <dbReference type="NCBI Taxonomy" id="1054862"/>
    <lineage>
        <taxon>Bacteria</taxon>
        <taxon>Bacillati</taxon>
        <taxon>Actinomycetota</taxon>
        <taxon>Actinomycetes</taxon>
        <taxon>Kitasatosporales</taxon>
        <taxon>Streptomycetaceae</taxon>
        <taxon>Streptomyces</taxon>
    </lineage>
</organism>
<dbReference type="Proteomes" id="UP000030760">
    <property type="component" value="Unassembled WGS sequence"/>
</dbReference>
<accession>M3EA20</accession>
<dbReference type="EMBL" id="KB405094">
    <property type="protein sequence ID" value="EMF53021.1"/>
    <property type="molecule type" value="Genomic_DNA"/>
</dbReference>
<protein>
    <submittedName>
        <fullName evidence="1">Uncharacterized protein</fullName>
    </submittedName>
</protein>
<gene>
    <name evidence="1" type="ORF">SBD_6097</name>
</gene>